<feature type="compositionally biased region" description="Low complexity" evidence="1">
    <location>
        <begin position="35"/>
        <end position="55"/>
    </location>
</feature>
<proteinExistence type="predicted"/>
<comment type="caution">
    <text evidence="2">The sequence shown here is derived from an EMBL/GenBank/DDBJ whole genome shotgun (WGS) entry which is preliminary data.</text>
</comment>
<evidence type="ECO:0000313" key="3">
    <source>
        <dbReference type="Proteomes" id="UP001642520"/>
    </source>
</evidence>
<gene>
    <name evidence="2" type="ORF">XYLVIOL_LOCUS3820</name>
</gene>
<name>A0ABP1NEC3_XYLVO</name>
<reference evidence="2 3" key="1">
    <citation type="submission" date="2024-08" db="EMBL/GenBank/DDBJ databases">
        <authorList>
            <person name="Will J Nash"/>
            <person name="Angela Man"/>
            <person name="Seanna McTaggart"/>
            <person name="Kendall Baker"/>
            <person name="Tom Barker"/>
            <person name="Leah Catchpole"/>
            <person name="Alex Durrant"/>
            <person name="Karim Gharbi"/>
            <person name="Naomi Irish"/>
            <person name="Gemy Kaithakottil"/>
            <person name="Debby Ku"/>
            <person name="Aaliyah Providence"/>
            <person name="Felix Shaw"/>
            <person name="David Swarbreck"/>
            <person name="Chris Watkins"/>
            <person name="Ann M. McCartney"/>
            <person name="Giulio Formenti"/>
            <person name="Alice Mouton"/>
            <person name="Noel Vella"/>
            <person name="Bjorn M von Reumont"/>
            <person name="Adriana Vella"/>
            <person name="Wilfried Haerty"/>
        </authorList>
    </citation>
    <scope>NUCLEOTIDE SEQUENCE [LARGE SCALE GENOMIC DNA]</scope>
</reference>
<protein>
    <submittedName>
        <fullName evidence="2">Uncharacterized protein</fullName>
    </submittedName>
</protein>
<dbReference type="Proteomes" id="UP001642520">
    <property type="component" value="Unassembled WGS sequence"/>
</dbReference>
<feature type="region of interest" description="Disordered" evidence="1">
    <location>
        <begin position="120"/>
        <end position="160"/>
    </location>
</feature>
<evidence type="ECO:0000256" key="1">
    <source>
        <dbReference type="SAM" id="MobiDB-lite"/>
    </source>
</evidence>
<feature type="region of interest" description="Disordered" evidence="1">
    <location>
        <begin position="31"/>
        <end position="94"/>
    </location>
</feature>
<dbReference type="EMBL" id="CAXAJV020001290">
    <property type="protein sequence ID" value="CAL7939341.1"/>
    <property type="molecule type" value="Genomic_DNA"/>
</dbReference>
<accession>A0ABP1NEC3</accession>
<organism evidence="2 3">
    <name type="scientific">Xylocopa violacea</name>
    <name type="common">Violet carpenter bee</name>
    <name type="synonym">Apis violacea</name>
    <dbReference type="NCBI Taxonomy" id="135666"/>
    <lineage>
        <taxon>Eukaryota</taxon>
        <taxon>Metazoa</taxon>
        <taxon>Ecdysozoa</taxon>
        <taxon>Arthropoda</taxon>
        <taxon>Hexapoda</taxon>
        <taxon>Insecta</taxon>
        <taxon>Pterygota</taxon>
        <taxon>Neoptera</taxon>
        <taxon>Endopterygota</taxon>
        <taxon>Hymenoptera</taxon>
        <taxon>Apocrita</taxon>
        <taxon>Aculeata</taxon>
        <taxon>Apoidea</taxon>
        <taxon>Anthophila</taxon>
        <taxon>Apidae</taxon>
        <taxon>Xylocopa</taxon>
        <taxon>Xylocopa</taxon>
    </lineage>
</organism>
<keyword evidence="3" id="KW-1185">Reference proteome</keyword>
<sequence>MKNLGSRWTVPDIARTAAARSSFLVAISSERDSDSSSNSIIINDNNSIGSSNSIKVKSRRSNVRSSGSGIDKESSKAKGVTAIDKNKRERKSIGRSAVDVLHELHLSVRSYVTALSNRFDGTARPESTPRHRPLAGKSNGSQHRFRPRKPQPQPPQQQPLYYLPASWDTRTLHFRNC</sequence>
<evidence type="ECO:0000313" key="2">
    <source>
        <dbReference type="EMBL" id="CAL7939341.1"/>
    </source>
</evidence>